<dbReference type="EMBL" id="VWSF01000010">
    <property type="protein sequence ID" value="KAA5544759.1"/>
    <property type="molecule type" value="Genomic_DNA"/>
</dbReference>
<comment type="subcellular location">
    <subcellularLocation>
        <location evidence="2">Membrane</location>
    </subcellularLocation>
</comment>
<dbReference type="Gene3D" id="1.10.287.130">
    <property type="match status" value="1"/>
</dbReference>
<dbReference type="GO" id="GO:0030295">
    <property type="term" value="F:protein kinase activator activity"/>
    <property type="evidence" value="ECO:0007669"/>
    <property type="project" value="TreeGrafter"/>
</dbReference>
<dbReference type="GO" id="GO:0007234">
    <property type="term" value="P:osmosensory signaling via phosphorelay pathway"/>
    <property type="evidence" value="ECO:0007669"/>
    <property type="project" value="TreeGrafter"/>
</dbReference>
<dbReference type="CDD" id="cd00082">
    <property type="entry name" value="HisKA"/>
    <property type="match status" value="1"/>
</dbReference>
<name>A0A5M6DEZ8_9BACT</name>
<keyword evidence="6" id="KW-0418">Kinase</keyword>
<evidence type="ECO:0000256" key="1">
    <source>
        <dbReference type="ARBA" id="ARBA00000085"/>
    </source>
</evidence>
<keyword evidence="5" id="KW-0808">Transferase</keyword>
<dbReference type="PANTHER" id="PTHR42878">
    <property type="entry name" value="TWO-COMPONENT HISTIDINE KINASE"/>
    <property type="match status" value="1"/>
</dbReference>
<protein>
    <recommendedName>
        <fullName evidence="3">histidine kinase</fullName>
        <ecNumber evidence="3">2.7.13.3</ecNumber>
    </recommendedName>
</protein>
<sequence>MKIITKIYLSIGFILLVFGFVTFAYFKQSQKVAKSIEQVLLSSEIIQTNSNLQHAVVNAQNGLRGFLLSGKENFLEPYYAGMASYLIELSLLKNLNRDKPDNINYLNQVDLEFNRWNDSVAAPIIQAKREVNTSEKARQHYNHLFYQSYSQEEGKIKIDTIQYFTGLIQKAETTNKNAQVAILKISQDRTDLLGIALTILALIIGVATALLLGKTIKRRISSMQNLASNLARENFDITLTDDYHDELSSLSADMNVMAKKLQQSFASLNKMNQELDQFAYVVSHDLKAPLRAINNLAEWINEDIGETTPDIRKNLSLMRGRVHRLENLINGILAYARIGRTKIEQTTFEFGDLLQEIAESLVLPPGFNFIFPTESLLITTEKILLQQVMVNLISNAIKYNNKSNGQVTVTAQEHGAVYLISVADNGPGIPQEYHEKIFGVFQTIEARDTIESTGIGLAIVKKIIEEKHGAIRVDSEPNQGTTFSFTWPIMLPVTVAHSQTALIHE</sequence>
<feature type="transmembrane region" description="Helical" evidence="7">
    <location>
        <begin position="192"/>
        <end position="213"/>
    </location>
</feature>
<evidence type="ECO:0000256" key="4">
    <source>
        <dbReference type="ARBA" id="ARBA00022553"/>
    </source>
</evidence>
<dbReference type="PRINTS" id="PR00344">
    <property type="entry name" value="BCTRLSENSOR"/>
</dbReference>
<reference evidence="10 11" key="1">
    <citation type="submission" date="2019-09" db="EMBL/GenBank/DDBJ databases">
        <title>Genome sequence and assembly of Adhaeribacter sp.</title>
        <authorList>
            <person name="Chhetri G."/>
        </authorList>
    </citation>
    <scope>NUCLEOTIDE SEQUENCE [LARGE SCALE GENOMIC DNA]</scope>
    <source>
        <strain evidence="10 11">DK36</strain>
    </source>
</reference>
<proteinExistence type="predicted"/>
<keyword evidence="7" id="KW-1133">Transmembrane helix</keyword>
<feature type="domain" description="Histidine kinase" evidence="8">
    <location>
        <begin position="281"/>
        <end position="491"/>
    </location>
</feature>
<dbReference type="InterPro" id="IPR007891">
    <property type="entry name" value="CHASE3"/>
</dbReference>
<comment type="caution">
    <text evidence="10">The sequence shown here is derived from an EMBL/GenBank/DDBJ whole genome shotgun (WGS) entry which is preliminary data.</text>
</comment>
<dbReference type="GO" id="GO:0016020">
    <property type="term" value="C:membrane"/>
    <property type="evidence" value="ECO:0007669"/>
    <property type="project" value="UniProtKB-SubCell"/>
</dbReference>
<dbReference type="InterPro" id="IPR036097">
    <property type="entry name" value="HisK_dim/P_sf"/>
</dbReference>
<comment type="catalytic activity">
    <reaction evidence="1">
        <text>ATP + protein L-histidine = ADP + protein N-phospho-L-histidine.</text>
        <dbReference type="EC" id="2.7.13.3"/>
    </reaction>
</comment>
<dbReference type="CDD" id="cd06225">
    <property type="entry name" value="HAMP"/>
    <property type="match status" value="1"/>
</dbReference>
<dbReference type="PROSITE" id="PS50885">
    <property type="entry name" value="HAMP"/>
    <property type="match status" value="1"/>
</dbReference>
<evidence type="ECO:0000313" key="11">
    <source>
        <dbReference type="Proteomes" id="UP000323426"/>
    </source>
</evidence>
<evidence type="ECO:0000313" key="10">
    <source>
        <dbReference type="EMBL" id="KAA5544759.1"/>
    </source>
</evidence>
<dbReference type="SMART" id="SM00388">
    <property type="entry name" value="HisKA"/>
    <property type="match status" value="1"/>
</dbReference>
<dbReference type="Proteomes" id="UP000323426">
    <property type="component" value="Unassembled WGS sequence"/>
</dbReference>
<gene>
    <name evidence="10" type="ORF">F0145_13815</name>
</gene>
<dbReference type="Pfam" id="PF00672">
    <property type="entry name" value="HAMP"/>
    <property type="match status" value="1"/>
</dbReference>
<accession>A0A5M6DEZ8</accession>
<keyword evidence="4" id="KW-0597">Phosphoprotein</keyword>
<evidence type="ECO:0000259" key="9">
    <source>
        <dbReference type="PROSITE" id="PS50885"/>
    </source>
</evidence>
<keyword evidence="7" id="KW-0812">Transmembrane</keyword>
<evidence type="ECO:0000256" key="5">
    <source>
        <dbReference type="ARBA" id="ARBA00022679"/>
    </source>
</evidence>
<evidence type="ECO:0000256" key="6">
    <source>
        <dbReference type="ARBA" id="ARBA00022777"/>
    </source>
</evidence>
<keyword evidence="11" id="KW-1185">Reference proteome</keyword>
<evidence type="ECO:0000256" key="2">
    <source>
        <dbReference type="ARBA" id="ARBA00004370"/>
    </source>
</evidence>
<dbReference type="SMART" id="SM00387">
    <property type="entry name" value="HATPase_c"/>
    <property type="match status" value="1"/>
</dbReference>
<dbReference type="InterPro" id="IPR003661">
    <property type="entry name" value="HisK_dim/P_dom"/>
</dbReference>
<dbReference type="Pfam" id="PF00512">
    <property type="entry name" value="HisKA"/>
    <property type="match status" value="1"/>
</dbReference>
<dbReference type="PROSITE" id="PS50109">
    <property type="entry name" value="HIS_KIN"/>
    <property type="match status" value="1"/>
</dbReference>
<evidence type="ECO:0000256" key="7">
    <source>
        <dbReference type="SAM" id="Phobius"/>
    </source>
</evidence>
<feature type="transmembrane region" description="Helical" evidence="7">
    <location>
        <begin position="7"/>
        <end position="26"/>
    </location>
</feature>
<evidence type="ECO:0000259" key="8">
    <source>
        <dbReference type="PROSITE" id="PS50109"/>
    </source>
</evidence>
<dbReference type="Gene3D" id="6.10.340.10">
    <property type="match status" value="1"/>
</dbReference>
<dbReference type="Pfam" id="PF02518">
    <property type="entry name" value="HATPase_c"/>
    <property type="match status" value="1"/>
</dbReference>
<dbReference type="Gene3D" id="3.30.565.10">
    <property type="entry name" value="Histidine kinase-like ATPase, C-terminal domain"/>
    <property type="match status" value="1"/>
</dbReference>
<dbReference type="InterPro" id="IPR003660">
    <property type="entry name" value="HAMP_dom"/>
</dbReference>
<dbReference type="GO" id="GO:0000155">
    <property type="term" value="F:phosphorelay sensor kinase activity"/>
    <property type="evidence" value="ECO:0007669"/>
    <property type="project" value="InterPro"/>
</dbReference>
<dbReference type="SUPFAM" id="SSF47384">
    <property type="entry name" value="Homodimeric domain of signal transducing histidine kinase"/>
    <property type="match status" value="1"/>
</dbReference>
<dbReference type="GO" id="GO:0000156">
    <property type="term" value="F:phosphorelay response regulator activity"/>
    <property type="evidence" value="ECO:0007669"/>
    <property type="project" value="TreeGrafter"/>
</dbReference>
<dbReference type="InterPro" id="IPR005467">
    <property type="entry name" value="His_kinase_dom"/>
</dbReference>
<evidence type="ECO:0000256" key="3">
    <source>
        <dbReference type="ARBA" id="ARBA00012438"/>
    </source>
</evidence>
<dbReference type="AlphaFoldDB" id="A0A5M6DEZ8"/>
<dbReference type="SMART" id="SM00304">
    <property type="entry name" value="HAMP"/>
    <property type="match status" value="1"/>
</dbReference>
<dbReference type="EC" id="2.7.13.3" evidence="3"/>
<dbReference type="Pfam" id="PF05227">
    <property type="entry name" value="CHASE3"/>
    <property type="match status" value="1"/>
</dbReference>
<dbReference type="InterPro" id="IPR004358">
    <property type="entry name" value="Sig_transdc_His_kin-like_C"/>
</dbReference>
<dbReference type="InterPro" id="IPR050351">
    <property type="entry name" value="BphY/WalK/GraS-like"/>
</dbReference>
<dbReference type="RefSeq" id="WP_150089009.1">
    <property type="nucleotide sequence ID" value="NZ_VWSF01000010.1"/>
</dbReference>
<dbReference type="SUPFAM" id="SSF158472">
    <property type="entry name" value="HAMP domain-like"/>
    <property type="match status" value="1"/>
</dbReference>
<keyword evidence="7" id="KW-0472">Membrane</keyword>
<dbReference type="InterPro" id="IPR036890">
    <property type="entry name" value="HATPase_C_sf"/>
</dbReference>
<dbReference type="SUPFAM" id="SSF55874">
    <property type="entry name" value="ATPase domain of HSP90 chaperone/DNA topoisomerase II/histidine kinase"/>
    <property type="match status" value="1"/>
</dbReference>
<dbReference type="PANTHER" id="PTHR42878:SF15">
    <property type="entry name" value="BACTERIOPHYTOCHROME"/>
    <property type="match status" value="1"/>
</dbReference>
<feature type="domain" description="HAMP" evidence="9">
    <location>
        <begin position="214"/>
        <end position="266"/>
    </location>
</feature>
<organism evidence="10 11">
    <name type="scientific">Adhaeribacter rhizoryzae</name>
    <dbReference type="NCBI Taxonomy" id="2607907"/>
    <lineage>
        <taxon>Bacteria</taxon>
        <taxon>Pseudomonadati</taxon>
        <taxon>Bacteroidota</taxon>
        <taxon>Cytophagia</taxon>
        <taxon>Cytophagales</taxon>
        <taxon>Hymenobacteraceae</taxon>
        <taxon>Adhaeribacter</taxon>
    </lineage>
</organism>
<dbReference type="InterPro" id="IPR003594">
    <property type="entry name" value="HATPase_dom"/>
</dbReference>